<dbReference type="OrthoDB" id="298344at2759"/>
<gene>
    <name evidence="2" type="ORF">DCAR_0311702</name>
</gene>
<keyword evidence="3" id="KW-1185">Reference proteome</keyword>
<dbReference type="KEGG" id="dcr:108198852"/>
<feature type="compositionally biased region" description="Basic residues" evidence="1">
    <location>
        <begin position="133"/>
        <end position="145"/>
    </location>
</feature>
<dbReference type="Proteomes" id="UP000077755">
    <property type="component" value="Chromosome 3"/>
</dbReference>
<dbReference type="EMBL" id="CP093345">
    <property type="protein sequence ID" value="WOG92435.1"/>
    <property type="molecule type" value="Genomic_DNA"/>
</dbReference>
<protein>
    <submittedName>
        <fullName evidence="2">Uncharacterized protein</fullName>
    </submittedName>
</protein>
<evidence type="ECO:0000256" key="1">
    <source>
        <dbReference type="SAM" id="MobiDB-lite"/>
    </source>
</evidence>
<feature type="compositionally biased region" description="Polar residues" evidence="1">
    <location>
        <begin position="69"/>
        <end position="78"/>
    </location>
</feature>
<dbReference type="AlphaFoldDB" id="A0A175YKY1"/>
<dbReference type="PANTHER" id="PTHR34194:SF2">
    <property type="entry name" value="F14J8.16 PROTEIN"/>
    <property type="match status" value="1"/>
</dbReference>
<reference evidence="2" key="2">
    <citation type="submission" date="2022-03" db="EMBL/GenBank/DDBJ databases">
        <title>Draft title - Genomic analysis of global carrot germplasm unveils the trajectory of domestication and the origin of high carotenoid orange carrot.</title>
        <authorList>
            <person name="Iorizzo M."/>
            <person name="Ellison S."/>
            <person name="Senalik D."/>
            <person name="Macko-Podgorni A."/>
            <person name="Grzebelus D."/>
            <person name="Bostan H."/>
            <person name="Rolling W."/>
            <person name="Curaba J."/>
            <person name="Simon P."/>
        </authorList>
    </citation>
    <scope>NUCLEOTIDE SEQUENCE</scope>
    <source>
        <tissue evidence="2">Leaf</tissue>
    </source>
</reference>
<feature type="region of interest" description="Disordered" evidence="1">
    <location>
        <begin position="66"/>
        <end position="146"/>
    </location>
</feature>
<sequence>MMSSCLDFTDPIPEVDSDHDSVYVEHDRMLFIQSLKAVGNSFALVRESINGYPTYLMYEGLSDDDHSPTHITRSLTRNNKGEKDPNINAAPSRTHGVLRRTNKRPRRGLGKRGRKYLDEGANNGKDVYDLRPRGSRKRSVAKKRKFDQGKIGEKERICVIKTRGGQGNRVVKERRICVMGTRGDQGNGQDYGDSKRAYDIWLNNIGKGCGLENGNAETSSDSELEVFDKDPQCSEWKYTPISVSDGLDTLMKDDDLQYIGERSKPENPQFRKDVEDILRRPYDEKEYETLWLQMNSRKPMQGYRELRGNLKAYSKDALGKSYLDEYLDLRIKLDTLETDLPRRLNVLRGFFYYLKNIANDGIFKPWLDESCLALDPTTQQTLQMEIQDGSMRC</sequence>
<dbReference type="Gramene" id="KZM84374">
    <property type="protein sequence ID" value="KZM84374"/>
    <property type="gene ID" value="DCAR_028204"/>
</dbReference>
<evidence type="ECO:0000313" key="3">
    <source>
        <dbReference type="Proteomes" id="UP000077755"/>
    </source>
</evidence>
<reference evidence="2" key="1">
    <citation type="journal article" date="2016" name="Nat. Genet.">
        <title>A high-quality carrot genome assembly provides new insights into carotenoid accumulation and asterid genome evolution.</title>
        <authorList>
            <person name="Iorizzo M."/>
            <person name="Ellison S."/>
            <person name="Senalik D."/>
            <person name="Zeng P."/>
            <person name="Satapoomin P."/>
            <person name="Huang J."/>
            <person name="Bowman M."/>
            <person name="Iovene M."/>
            <person name="Sanseverino W."/>
            <person name="Cavagnaro P."/>
            <person name="Yildiz M."/>
            <person name="Macko-Podgorni A."/>
            <person name="Moranska E."/>
            <person name="Grzebelus E."/>
            <person name="Grzebelus D."/>
            <person name="Ashrafi H."/>
            <person name="Zheng Z."/>
            <person name="Cheng S."/>
            <person name="Spooner D."/>
            <person name="Van Deynze A."/>
            <person name="Simon P."/>
        </authorList>
    </citation>
    <scope>NUCLEOTIDE SEQUENCE</scope>
    <source>
        <tissue evidence="2">Leaf</tissue>
    </source>
</reference>
<accession>A0A175YKY1</accession>
<dbReference type="PANTHER" id="PTHR34194">
    <property type="entry name" value="F14J8.16 PROTEIN"/>
    <property type="match status" value="1"/>
</dbReference>
<name>A0A175YKY1_DAUCS</name>
<feature type="compositionally biased region" description="Basic residues" evidence="1">
    <location>
        <begin position="96"/>
        <end position="114"/>
    </location>
</feature>
<proteinExistence type="predicted"/>
<organism evidence="2 3">
    <name type="scientific">Daucus carota subsp. sativus</name>
    <name type="common">Carrot</name>
    <dbReference type="NCBI Taxonomy" id="79200"/>
    <lineage>
        <taxon>Eukaryota</taxon>
        <taxon>Viridiplantae</taxon>
        <taxon>Streptophyta</taxon>
        <taxon>Embryophyta</taxon>
        <taxon>Tracheophyta</taxon>
        <taxon>Spermatophyta</taxon>
        <taxon>Magnoliopsida</taxon>
        <taxon>eudicotyledons</taxon>
        <taxon>Gunneridae</taxon>
        <taxon>Pentapetalae</taxon>
        <taxon>asterids</taxon>
        <taxon>campanulids</taxon>
        <taxon>Apiales</taxon>
        <taxon>Apiaceae</taxon>
        <taxon>Apioideae</taxon>
        <taxon>Scandiceae</taxon>
        <taxon>Daucinae</taxon>
        <taxon>Daucus</taxon>
        <taxon>Daucus sect. Daucus</taxon>
    </lineage>
</organism>
<evidence type="ECO:0000313" key="2">
    <source>
        <dbReference type="EMBL" id="WOG92435.1"/>
    </source>
</evidence>